<reference evidence="8 9" key="1">
    <citation type="submission" date="2018-12" db="EMBL/GenBank/DDBJ databases">
        <authorList>
            <consortium name="Pathogen Informatics"/>
        </authorList>
    </citation>
    <scope>NUCLEOTIDE SEQUENCE [LARGE SCALE GENOMIC DNA]</scope>
    <source>
        <strain evidence="8 9">NCTC10036</strain>
    </source>
</reference>
<dbReference type="Pfam" id="PF00107">
    <property type="entry name" value="ADH_zinc_N"/>
    <property type="match status" value="1"/>
</dbReference>
<evidence type="ECO:0000256" key="6">
    <source>
        <dbReference type="RuleBase" id="RU361277"/>
    </source>
</evidence>
<dbReference type="Gene3D" id="3.90.180.10">
    <property type="entry name" value="Medium-chain alcohol dehydrogenases, catalytic domain"/>
    <property type="match status" value="1"/>
</dbReference>
<dbReference type="Pfam" id="PF08240">
    <property type="entry name" value="ADH_N"/>
    <property type="match status" value="1"/>
</dbReference>
<dbReference type="PANTHER" id="PTHR43350:SF2">
    <property type="entry name" value="GROES-LIKE ZINC-BINDING ALCOHOL DEHYDROGENASE FAMILY PROTEIN"/>
    <property type="match status" value="1"/>
</dbReference>
<dbReference type="InterPro" id="IPR013149">
    <property type="entry name" value="ADH-like_C"/>
</dbReference>
<keyword evidence="5 8" id="KW-0560">Oxidoreductase</keyword>
<dbReference type="SMART" id="SM00829">
    <property type="entry name" value="PKS_ER"/>
    <property type="match status" value="1"/>
</dbReference>
<dbReference type="InterPro" id="IPR011032">
    <property type="entry name" value="GroES-like_sf"/>
</dbReference>
<dbReference type="SUPFAM" id="SSF50129">
    <property type="entry name" value="GroES-like"/>
    <property type="match status" value="1"/>
</dbReference>
<dbReference type="AlphaFoldDB" id="A0A448S084"/>
<dbReference type="SUPFAM" id="SSF51735">
    <property type="entry name" value="NAD(P)-binding Rossmann-fold domains"/>
    <property type="match status" value="1"/>
</dbReference>
<feature type="domain" description="Enoyl reductase (ER)" evidence="7">
    <location>
        <begin position="14"/>
        <end position="343"/>
    </location>
</feature>
<evidence type="ECO:0000256" key="5">
    <source>
        <dbReference type="ARBA" id="ARBA00023002"/>
    </source>
</evidence>
<evidence type="ECO:0000256" key="2">
    <source>
        <dbReference type="ARBA" id="ARBA00008072"/>
    </source>
</evidence>
<accession>A0A448S084</accession>
<sequence>MTGKRCAAVTTSPGGDLRFTPLRLRPPRVDEVVVRLAGCGICHTDLSCRSGVAAGAILGHEGAGIVERVGSAVCAVKPGDAVVLSFQSCGRCAACLRRHPAGCEHFWQLNFDFQRLDGSSGYLPPLRGHFFGQSAFATHALASERNLVRVADDLPLATLAPLGCGLQTGAGTVLNALNLQAGERLLVLGVGAVGLAAVMAAKLRNADAIVALDRLETRLRCAGELGATQTLSDARQIAQLPVLDAVIDTTGEHGLIQAAWRRLRRGGTLALLTGGGVVKFSHDRRILSVIQGDAVPQQFIPYLIEQWRNGRFPFERLLRFYPFAAINQALAAAQRGEAIKAVIRFD</sequence>
<dbReference type="InterPro" id="IPR020843">
    <property type="entry name" value="ER"/>
</dbReference>
<name>A0A448S084_SERRU</name>
<evidence type="ECO:0000256" key="3">
    <source>
        <dbReference type="ARBA" id="ARBA00022723"/>
    </source>
</evidence>
<dbReference type="InterPro" id="IPR002328">
    <property type="entry name" value="ADH_Zn_CS"/>
</dbReference>
<comment type="cofactor">
    <cofactor evidence="1 6">
        <name>Zn(2+)</name>
        <dbReference type="ChEBI" id="CHEBI:29105"/>
    </cofactor>
</comment>
<dbReference type="RefSeq" id="WP_126530170.1">
    <property type="nucleotide sequence ID" value="NZ_JAMWJM010000001.1"/>
</dbReference>
<evidence type="ECO:0000256" key="4">
    <source>
        <dbReference type="ARBA" id="ARBA00022833"/>
    </source>
</evidence>
<evidence type="ECO:0000259" key="7">
    <source>
        <dbReference type="SMART" id="SM00829"/>
    </source>
</evidence>
<dbReference type="Proteomes" id="UP000281904">
    <property type="component" value="Chromosome"/>
</dbReference>
<proteinExistence type="inferred from homology"/>
<keyword evidence="4 6" id="KW-0862">Zinc</keyword>
<keyword evidence="3 6" id="KW-0479">Metal-binding</keyword>
<dbReference type="EC" id="1.1.1.90" evidence="8"/>
<dbReference type="CDD" id="cd08278">
    <property type="entry name" value="benzyl_alcohol_DH"/>
    <property type="match status" value="1"/>
</dbReference>
<evidence type="ECO:0000313" key="8">
    <source>
        <dbReference type="EMBL" id="VEI61146.1"/>
    </source>
</evidence>
<protein>
    <submittedName>
        <fullName evidence="8">Aryl-alcohol dehydrogenase</fullName>
        <ecNumber evidence="8">1.1.1.90</ecNumber>
    </submittedName>
</protein>
<organism evidence="8 9">
    <name type="scientific">Serratia rubidaea</name>
    <name type="common">Serratia marinorubra</name>
    <dbReference type="NCBI Taxonomy" id="61652"/>
    <lineage>
        <taxon>Bacteria</taxon>
        <taxon>Pseudomonadati</taxon>
        <taxon>Pseudomonadota</taxon>
        <taxon>Gammaproteobacteria</taxon>
        <taxon>Enterobacterales</taxon>
        <taxon>Yersiniaceae</taxon>
        <taxon>Serratia</taxon>
    </lineage>
</organism>
<comment type="similarity">
    <text evidence="2 6">Belongs to the zinc-containing alcohol dehydrogenase family.</text>
</comment>
<dbReference type="GO" id="GO:0008270">
    <property type="term" value="F:zinc ion binding"/>
    <property type="evidence" value="ECO:0007669"/>
    <property type="project" value="InterPro"/>
</dbReference>
<evidence type="ECO:0000313" key="9">
    <source>
        <dbReference type="Proteomes" id="UP000281904"/>
    </source>
</evidence>
<dbReference type="Gene3D" id="3.40.50.720">
    <property type="entry name" value="NAD(P)-binding Rossmann-like Domain"/>
    <property type="match status" value="1"/>
</dbReference>
<dbReference type="InterPro" id="IPR036291">
    <property type="entry name" value="NAD(P)-bd_dom_sf"/>
</dbReference>
<dbReference type="PROSITE" id="PS00059">
    <property type="entry name" value="ADH_ZINC"/>
    <property type="match status" value="1"/>
</dbReference>
<dbReference type="EMBL" id="LR134493">
    <property type="protein sequence ID" value="VEI61146.1"/>
    <property type="molecule type" value="Genomic_DNA"/>
</dbReference>
<dbReference type="InterPro" id="IPR013154">
    <property type="entry name" value="ADH-like_N"/>
</dbReference>
<dbReference type="PANTHER" id="PTHR43350">
    <property type="entry name" value="NAD-DEPENDENT ALCOHOL DEHYDROGENASE"/>
    <property type="match status" value="1"/>
</dbReference>
<dbReference type="GO" id="GO:0018456">
    <property type="term" value="F:aryl-alcohol dehydrogenase (NAD+) activity"/>
    <property type="evidence" value="ECO:0007669"/>
    <property type="project" value="UniProtKB-EC"/>
</dbReference>
<evidence type="ECO:0000256" key="1">
    <source>
        <dbReference type="ARBA" id="ARBA00001947"/>
    </source>
</evidence>
<gene>
    <name evidence="8" type="primary">xylB_1</name>
    <name evidence="8" type="ORF">NCTC10036_00110</name>
</gene>